<evidence type="ECO:0000256" key="1">
    <source>
        <dbReference type="SAM" id="Phobius"/>
    </source>
</evidence>
<dbReference type="AlphaFoldDB" id="I3ZS43"/>
<dbReference type="GeneID" id="13038974"/>
<proteinExistence type="predicted"/>
<sequence>MFDVSIFIFLTLVFVVSYFFGGVLGSISGLVAWLSFIASLEYRTYLGIQVSYMSILLWLMALGLAIWYKLFPEKRINNLSAILLSYLPLVGVFFIMSADKFAQYTGLLYILLILVLPYERISRSFSLNNWNKVFMLATGLQIVVVAFIIRSLYVFSYTLVLWWWYKLTVGENTKQ</sequence>
<feature type="transmembrane region" description="Helical" evidence="1">
    <location>
        <begin position="104"/>
        <end position="121"/>
    </location>
</feature>
<name>I3ZS43_THECF</name>
<protein>
    <submittedName>
        <fullName evidence="2">Uncharacterized protein</fullName>
    </submittedName>
</protein>
<feature type="transmembrane region" description="Helical" evidence="1">
    <location>
        <begin position="7"/>
        <end position="34"/>
    </location>
</feature>
<dbReference type="HOGENOM" id="CLU_1529302_0_0_2"/>
<evidence type="ECO:0000313" key="2">
    <source>
        <dbReference type="EMBL" id="AFL94527.1"/>
    </source>
</evidence>
<dbReference type="RefSeq" id="WP_014788168.1">
    <property type="nucleotide sequence ID" value="NC_018015.1"/>
</dbReference>
<dbReference type="KEGG" id="thm:CL1_0316"/>
<reference evidence="2 3" key="1">
    <citation type="journal article" date="2012" name="J. Bacteriol.">
        <title>Complete Genome Sequence of the Hyperthermophilic Archaeon Thermococcus sp. Strain CL1, Isolated from a Paralvinella sp. Polychaete Worm Collected from a Hydrothermal Vent.</title>
        <authorList>
            <person name="Jung J.H."/>
            <person name="Holden J.F."/>
            <person name="Seo D.H."/>
            <person name="Park K.H."/>
            <person name="Shin H."/>
            <person name="Ryu S."/>
            <person name="Lee J.H."/>
            <person name="Park C.S."/>
        </authorList>
    </citation>
    <scope>NUCLEOTIDE SEQUENCE [LARGE SCALE GENOMIC DNA]</scope>
    <source>
        <strain evidence="3">DSM 27260 / KACC 17922 / CL1</strain>
    </source>
</reference>
<evidence type="ECO:0000313" key="3">
    <source>
        <dbReference type="Proteomes" id="UP000006064"/>
    </source>
</evidence>
<keyword evidence="3" id="KW-1185">Reference proteome</keyword>
<dbReference type="STRING" id="163003.CL1_0316"/>
<feature type="transmembrane region" description="Helical" evidence="1">
    <location>
        <begin position="46"/>
        <end position="67"/>
    </location>
</feature>
<keyword evidence="1" id="KW-0812">Transmembrane</keyword>
<accession>I3ZS43</accession>
<gene>
    <name evidence="2" type="ORF">CL1_0316</name>
</gene>
<feature type="transmembrane region" description="Helical" evidence="1">
    <location>
        <begin position="79"/>
        <end position="98"/>
    </location>
</feature>
<dbReference type="Proteomes" id="UP000006064">
    <property type="component" value="Chromosome"/>
</dbReference>
<organism evidence="2 3">
    <name type="scientific">Thermococcus cleftensis (strain DSM 27260 / KACC 17922 / CL1)</name>
    <dbReference type="NCBI Taxonomy" id="163003"/>
    <lineage>
        <taxon>Archaea</taxon>
        <taxon>Methanobacteriati</taxon>
        <taxon>Methanobacteriota</taxon>
        <taxon>Thermococci</taxon>
        <taxon>Thermococcales</taxon>
        <taxon>Thermococcaceae</taxon>
        <taxon>Thermococcus</taxon>
    </lineage>
</organism>
<dbReference type="EMBL" id="CP003651">
    <property type="protein sequence ID" value="AFL94527.1"/>
    <property type="molecule type" value="Genomic_DNA"/>
</dbReference>
<keyword evidence="1" id="KW-1133">Transmembrane helix</keyword>
<keyword evidence="1" id="KW-0472">Membrane</keyword>
<dbReference type="OrthoDB" id="102581at2157"/>
<feature type="transmembrane region" description="Helical" evidence="1">
    <location>
        <begin position="133"/>
        <end position="165"/>
    </location>
</feature>